<evidence type="ECO:0000313" key="1">
    <source>
        <dbReference type="EMBL" id="KAK4023323.1"/>
    </source>
</evidence>
<protein>
    <submittedName>
        <fullName evidence="1">Uncharacterized protein</fullName>
    </submittedName>
</protein>
<dbReference type="Proteomes" id="UP001234178">
    <property type="component" value="Unassembled WGS sequence"/>
</dbReference>
<reference evidence="1 2" key="1">
    <citation type="journal article" date="2023" name="Nucleic Acids Res.">
        <title>The hologenome of Daphnia magna reveals possible DNA methylation and microbiome-mediated evolution of the host genome.</title>
        <authorList>
            <person name="Chaturvedi A."/>
            <person name="Li X."/>
            <person name="Dhandapani V."/>
            <person name="Marshall H."/>
            <person name="Kissane S."/>
            <person name="Cuenca-Cambronero M."/>
            <person name="Asole G."/>
            <person name="Calvet F."/>
            <person name="Ruiz-Romero M."/>
            <person name="Marangio P."/>
            <person name="Guigo R."/>
            <person name="Rago D."/>
            <person name="Mirbahai L."/>
            <person name="Eastwood N."/>
            <person name="Colbourne J.K."/>
            <person name="Zhou J."/>
            <person name="Mallon E."/>
            <person name="Orsini L."/>
        </authorList>
    </citation>
    <scope>NUCLEOTIDE SEQUENCE [LARGE SCALE GENOMIC DNA]</scope>
    <source>
        <strain evidence="1">LRV0_1</strain>
    </source>
</reference>
<accession>A0ABR0AEB0</accession>
<sequence length="83" mass="8630">MHRVYTVGTVAPPNKRATVAAGIIINRTSAVLNPALDVKVTSQSCPVIVSGPTTTTIQTLLNFVSLCAVRARRVSLNAGLSLG</sequence>
<keyword evidence="2" id="KW-1185">Reference proteome</keyword>
<gene>
    <name evidence="1" type="ORF">OUZ56_008740</name>
</gene>
<proteinExistence type="predicted"/>
<name>A0ABR0AEB0_9CRUS</name>
<organism evidence="1 2">
    <name type="scientific">Daphnia magna</name>
    <dbReference type="NCBI Taxonomy" id="35525"/>
    <lineage>
        <taxon>Eukaryota</taxon>
        <taxon>Metazoa</taxon>
        <taxon>Ecdysozoa</taxon>
        <taxon>Arthropoda</taxon>
        <taxon>Crustacea</taxon>
        <taxon>Branchiopoda</taxon>
        <taxon>Diplostraca</taxon>
        <taxon>Cladocera</taxon>
        <taxon>Anomopoda</taxon>
        <taxon>Daphniidae</taxon>
        <taxon>Daphnia</taxon>
    </lineage>
</organism>
<comment type="caution">
    <text evidence="1">The sequence shown here is derived from an EMBL/GenBank/DDBJ whole genome shotgun (WGS) entry which is preliminary data.</text>
</comment>
<evidence type="ECO:0000313" key="2">
    <source>
        <dbReference type="Proteomes" id="UP001234178"/>
    </source>
</evidence>
<dbReference type="EMBL" id="JAOYFB010000037">
    <property type="protein sequence ID" value="KAK4023323.1"/>
    <property type="molecule type" value="Genomic_DNA"/>
</dbReference>